<feature type="transmembrane region" description="Helical" evidence="1">
    <location>
        <begin position="27"/>
        <end position="48"/>
    </location>
</feature>
<evidence type="ECO:0000256" key="1">
    <source>
        <dbReference type="SAM" id="Phobius"/>
    </source>
</evidence>
<organism evidence="2 3">
    <name type="scientific">Glossina austeni</name>
    <name type="common">Savannah tsetse fly</name>
    <dbReference type="NCBI Taxonomy" id="7395"/>
    <lineage>
        <taxon>Eukaryota</taxon>
        <taxon>Metazoa</taxon>
        <taxon>Ecdysozoa</taxon>
        <taxon>Arthropoda</taxon>
        <taxon>Hexapoda</taxon>
        <taxon>Insecta</taxon>
        <taxon>Pterygota</taxon>
        <taxon>Neoptera</taxon>
        <taxon>Endopterygota</taxon>
        <taxon>Diptera</taxon>
        <taxon>Brachycera</taxon>
        <taxon>Muscomorpha</taxon>
        <taxon>Hippoboscoidea</taxon>
        <taxon>Glossinidae</taxon>
        <taxon>Glossina</taxon>
    </lineage>
</organism>
<accession>A0A1A9VL73</accession>
<keyword evidence="1" id="KW-0472">Membrane</keyword>
<sequence>MLKGKKHIHRICNESTKKNAKNIIMQLSSINIIAVILYIMTTLMAVGLGNQYAAIYNALLKDNQKHNLSWLSAKLLAALNCAGIEFNVGKLLTVMGYHISTS</sequence>
<dbReference type="AlphaFoldDB" id="A0A1A9VL73"/>
<evidence type="ECO:0000313" key="3">
    <source>
        <dbReference type="Proteomes" id="UP000078200"/>
    </source>
</evidence>
<dbReference type="EnsemblMetazoa" id="GAUT040426-RA">
    <property type="protein sequence ID" value="GAUT040426-PA"/>
    <property type="gene ID" value="GAUT040426"/>
</dbReference>
<evidence type="ECO:0000313" key="2">
    <source>
        <dbReference type="EnsemblMetazoa" id="GAUT040426-PA"/>
    </source>
</evidence>
<reference evidence="2" key="1">
    <citation type="submission" date="2020-05" db="UniProtKB">
        <authorList>
            <consortium name="EnsemblMetazoa"/>
        </authorList>
    </citation>
    <scope>IDENTIFICATION</scope>
    <source>
        <strain evidence="2">TTRI</strain>
    </source>
</reference>
<protein>
    <submittedName>
        <fullName evidence="2">Uncharacterized protein</fullName>
    </submittedName>
</protein>
<dbReference type="Proteomes" id="UP000078200">
    <property type="component" value="Unassembled WGS sequence"/>
</dbReference>
<name>A0A1A9VL73_GLOAU</name>
<keyword evidence="3" id="KW-1185">Reference proteome</keyword>
<dbReference type="VEuPathDB" id="VectorBase:GAUT040426"/>
<proteinExistence type="predicted"/>
<keyword evidence="1" id="KW-0812">Transmembrane</keyword>
<keyword evidence="1" id="KW-1133">Transmembrane helix</keyword>